<dbReference type="Proteomes" id="UP000016930">
    <property type="component" value="Unassembled WGS sequence"/>
</dbReference>
<sequence length="184" mass="19719">MPQSSESKGGESNRDVDGSGERRKICGEEGQASGKGRQADRKRKRGQDGGKGKRGQTRKGRQAANLRVAVSSLNTYPQPNVGNFGACFTSSTVCIGGAENLTRPQRRSLYDTKGDAEDSDGDGRNGLDTCGEAVKSRVSRSTGACKGRRSEVSIQIKETSVTIARQKFARLESSSIMNDLKSEI</sequence>
<reference evidence="2 3" key="1">
    <citation type="journal article" date="2012" name="Proc. Natl. Acad. Sci. U.S.A.">
        <title>Comparative genomics of Ceriporiopsis subvermispora and Phanerochaete chrysosporium provide insight into selective ligninolysis.</title>
        <authorList>
            <person name="Fernandez-Fueyo E."/>
            <person name="Ruiz-Duenas F.J."/>
            <person name="Ferreira P."/>
            <person name="Floudas D."/>
            <person name="Hibbett D.S."/>
            <person name="Canessa P."/>
            <person name="Larrondo L.F."/>
            <person name="James T.Y."/>
            <person name="Seelenfreund D."/>
            <person name="Lobos S."/>
            <person name="Polanco R."/>
            <person name="Tello M."/>
            <person name="Honda Y."/>
            <person name="Watanabe T."/>
            <person name="Watanabe T."/>
            <person name="Ryu J.S."/>
            <person name="Kubicek C.P."/>
            <person name="Schmoll M."/>
            <person name="Gaskell J."/>
            <person name="Hammel K.E."/>
            <person name="St John F.J."/>
            <person name="Vanden Wymelenberg A."/>
            <person name="Sabat G."/>
            <person name="Splinter BonDurant S."/>
            <person name="Syed K."/>
            <person name="Yadav J.S."/>
            <person name="Doddapaneni H."/>
            <person name="Subramanian V."/>
            <person name="Lavin J.L."/>
            <person name="Oguiza J.A."/>
            <person name="Perez G."/>
            <person name="Pisabarro A.G."/>
            <person name="Ramirez L."/>
            <person name="Santoyo F."/>
            <person name="Master E."/>
            <person name="Coutinho P.M."/>
            <person name="Henrissat B."/>
            <person name="Lombard V."/>
            <person name="Magnuson J.K."/>
            <person name="Kuees U."/>
            <person name="Hori C."/>
            <person name="Igarashi K."/>
            <person name="Samejima M."/>
            <person name="Held B.W."/>
            <person name="Barry K.W."/>
            <person name="LaButti K.M."/>
            <person name="Lapidus A."/>
            <person name="Lindquist E.A."/>
            <person name="Lucas S.M."/>
            <person name="Riley R."/>
            <person name="Salamov A.A."/>
            <person name="Hoffmeister D."/>
            <person name="Schwenk D."/>
            <person name="Hadar Y."/>
            <person name="Yarden O."/>
            <person name="de Vries R.P."/>
            <person name="Wiebenga A."/>
            <person name="Stenlid J."/>
            <person name="Eastwood D."/>
            <person name="Grigoriev I.V."/>
            <person name="Berka R.M."/>
            <person name="Blanchette R.A."/>
            <person name="Kersten P."/>
            <person name="Martinez A.T."/>
            <person name="Vicuna R."/>
            <person name="Cullen D."/>
        </authorList>
    </citation>
    <scope>NUCLEOTIDE SEQUENCE [LARGE SCALE GENOMIC DNA]</scope>
    <source>
        <strain evidence="2 3">B</strain>
    </source>
</reference>
<accession>M2RAT3</accession>
<gene>
    <name evidence="2" type="ORF">CERSUDRAFT_70064</name>
</gene>
<feature type="compositionally biased region" description="Basic residues" evidence="1">
    <location>
        <begin position="52"/>
        <end position="61"/>
    </location>
</feature>
<feature type="region of interest" description="Disordered" evidence="1">
    <location>
        <begin position="1"/>
        <end position="64"/>
    </location>
</feature>
<evidence type="ECO:0000313" key="2">
    <source>
        <dbReference type="EMBL" id="EMD41530.1"/>
    </source>
</evidence>
<dbReference type="HOGENOM" id="CLU_1467967_0_0_1"/>
<protein>
    <submittedName>
        <fullName evidence="2">Uncharacterized protein</fullName>
    </submittedName>
</protein>
<keyword evidence="3" id="KW-1185">Reference proteome</keyword>
<dbReference type="AlphaFoldDB" id="M2RAT3"/>
<organism evidence="2 3">
    <name type="scientific">Ceriporiopsis subvermispora (strain B)</name>
    <name type="common">White-rot fungus</name>
    <name type="synonym">Gelatoporia subvermispora</name>
    <dbReference type="NCBI Taxonomy" id="914234"/>
    <lineage>
        <taxon>Eukaryota</taxon>
        <taxon>Fungi</taxon>
        <taxon>Dikarya</taxon>
        <taxon>Basidiomycota</taxon>
        <taxon>Agaricomycotina</taxon>
        <taxon>Agaricomycetes</taxon>
        <taxon>Polyporales</taxon>
        <taxon>Gelatoporiaceae</taxon>
        <taxon>Gelatoporia</taxon>
    </lineage>
</organism>
<name>M2RAT3_CERS8</name>
<feature type="compositionally biased region" description="Basic and acidic residues" evidence="1">
    <location>
        <begin position="108"/>
        <end position="125"/>
    </location>
</feature>
<feature type="compositionally biased region" description="Basic and acidic residues" evidence="1">
    <location>
        <begin position="8"/>
        <end position="27"/>
    </location>
</feature>
<feature type="region of interest" description="Disordered" evidence="1">
    <location>
        <begin position="105"/>
        <end position="149"/>
    </location>
</feature>
<dbReference type="EMBL" id="KB445791">
    <property type="protein sequence ID" value="EMD41530.1"/>
    <property type="molecule type" value="Genomic_DNA"/>
</dbReference>
<evidence type="ECO:0000313" key="3">
    <source>
        <dbReference type="Proteomes" id="UP000016930"/>
    </source>
</evidence>
<proteinExistence type="predicted"/>
<evidence type="ECO:0000256" key="1">
    <source>
        <dbReference type="SAM" id="MobiDB-lite"/>
    </source>
</evidence>